<comment type="caution">
    <text evidence="8">The sequence shown here is derived from an EMBL/GenBank/DDBJ whole genome shotgun (WGS) entry which is preliminary data.</text>
</comment>
<feature type="transmembrane region" description="Helical" evidence="6">
    <location>
        <begin position="69"/>
        <end position="87"/>
    </location>
</feature>
<keyword evidence="3 6" id="KW-0812">Transmembrane</keyword>
<feature type="transmembrane region" description="Helical" evidence="6">
    <location>
        <begin position="218"/>
        <end position="238"/>
    </location>
</feature>
<evidence type="ECO:0000256" key="1">
    <source>
        <dbReference type="ARBA" id="ARBA00004651"/>
    </source>
</evidence>
<dbReference type="PANTHER" id="PTHR32322:SF18">
    <property type="entry name" value="S-ADENOSYLMETHIONINE_S-ADENOSYLHOMOCYSTEINE TRANSPORTER"/>
    <property type="match status" value="1"/>
</dbReference>
<dbReference type="Gene3D" id="1.10.3730.20">
    <property type="match status" value="1"/>
</dbReference>
<evidence type="ECO:0000313" key="9">
    <source>
        <dbReference type="Proteomes" id="UP000288079"/>
    </source>
</evidence>
<evidence type="ECO:0000256" key="5">
    <source>
        <dbReference type="ARBA" id="ARBA00023136"/>
    </source>
</evidence>
<evidence type="ECO:0000259" key="7">
    <source>
        <dbReference type="Pfam" id="PF00892"/>
    </source>
</evidence>
<feature type="domain" description="EamA" evidence="7">
    <location>
        <begin position="10"/>
        <end position="139"/>
    </location>
</feature>
<evidence type="ECO:0000256" key="6">
    <source>
        <dbReference type="SAM" id="Phobius"/>
    </source>
</evidence>
<keyword evidence="9" id="KW-1185">Reference proteome</keyword>
<feature type="transmembrane region" description="Helical" evidence="6">
    <location>
        <begin position="12"/>
        <end position="34"/>
    </location>
</feature>
<name>A0A401M0D3_9BACE</name>
<feature type="transmembrane region" description="Helical" evidence="6">
    <location>
        <begin position="99"/>
        <end position="117"/>
    </location>
</feature>
<feature type="transmembrane region" description="Helical" evidence="6">
    <location>
        <begin position="274"/>
        <end position="291"/>
    </location>
</feature>
<keyword evidence="2" id="KW-1003">Cell membrane</keyword>
<evidence type="ECO:0000313" key="8">
    <source>
        <dbReference type="EMBL" id="GCB37251.1"/>
    </source>
</evidence>
<proteinExistence type="predicted"/>
<dbReference type="SUPFAM" id="SSF103481">
    <property type="entry name" value="Multidrug resistance efflux transporter EmrE"/>
    <property type="match status" value="2"/>
</dbReference>
<dbReference type="EMBL" id="BHWB01000022">
    <property type="protein sequence ID" value="GCB37251.1"/>
    <property type="molecule type" value="Genomic_DNA"/>
</dbReference>
<feature type="transmembrane region" description="Helical" evidence="6">
    <location>
        <begin position="155"/>
        <end position="173"/>
    </location>
</feature>
<comment type="subcellular location">
    <subcellularLocation>
        <location evidence="1">Cell membrane</location>
        <topology evidence="1">Multi-pass membrane protein</topology>
    </subcellularLocation>
</comment>
<evidence type="ECO:0000256" key="4">
    <source>
        <dbReference type="ARBA" id="ARBA00022989"/>
    </source>
</evidence>
<dbReference type="OrthoDB" id="9811486at2"/>
<dbReference type="GO" id="GO:0005886">
    <property type="term" value="C:plasma membrane"/>
    <property type="evidence" value="ECO:0007669"/>
    <property type="project" value="UniProtKB-SubCell"/>
</dbReference>
<protein>
    <submittedName>
        <fullName evidence="8">Permease</fullName>
    </submittedName>
</protein>
<dbReference type="PANTHER" id="PTHR32322">
    <property type="entry name" value="INNER MEMBRANE TRANSPORTER"/>
    <property type="match status" value="1"/>
</dbReference>
<keyword evidence="5 6" id="KW-0472">Membrane</keyword>
<sequence length="308" mass="34067">MKNKKLEANLSMAVSKVFSGLNMNALKFLLPLWMSPLTGATFRCTFAAVAFWVIGWFMPPEKSTARDKWLLFLLGALGLYGFMFFYLTGLSKTTPVSSSIFTSLQPIWVFLIMIFFYKEKATGKKIIGISIGLIGALLCILTQQSDDLASDAFVGNMFCLISSIVYAIYLVLSQRILTSIGAMTMLKYTFSGAAVSAIIVSCIVGIDAPVFSFPFHWTPFLILMFVLIFPTTISYMLLPVGLKYLKTTVVAIYGYLILIVATIASLTLGQDRFSWTQTFAILFICVGVYLVEVAENKDKSADPLKTSN</sequence>
<dbReference type="RefSeq" id="WP_125042655.1">
    <property type="nucleotide sequence ID" value="NZ_BHWB01000022.1"/>
</dbReference>
<feature type="domain" description="EamA" evidence="7">
    <location>
        <begin position="155"/>
        <end position="291"/>
    </location>
</feature>
<dbReference type="AlphaFoldDB" id="A0A401M0D3"/>
<gene>
    <name evidence="8" type="ORF">KGMB02408_41960</name>
</gene>
<accession>A0A401M0D3</accession>
<feature type="transmembrane region" description="Helical" evidence="6">
    <location>
        <begin position="250"/>
        <end position="268"/>
    </location>
</feature>
<evidence type="ECO:0000256" key="2">
    <source>
        <dbReference type="ARBA" id="ARBA00022475"/>
    </source>
</evidence>
<dbReference type="Proteomes" id="UP000288079">
    <property type="component" value="Unassembled WGS sequence"/>
</dbReference>
<dbReference type="InterPro" id="IPR050638">
    <property type="entry name" value="AA-Vitamin_Transporters"/>
</dbReference>
<feature type="transmembrane region" description="Helical" evidence="6">
    <location>
        <begin position="126"/>
        <end position="143"/>
    </location>
</feature>
<dbReference type="InterPro" id="IPR000620">
    <property type="entry name" value="EamA_dom"/>
</dbReference>
<dbReference type="Pfam" id="PF00892">
    <property type="entry name" value="EamA"/>
    <property type="match status" value="2"/>
</dbReference>
<evidence type="ECO:0000256" key="3">
    <source>
        <dbReference type="ARBA" id="ARBA00022692"/>
    </source>
</evidence>
<keyword evidence="4 6" id="KW-1133">Transmembrane helix</keyword>
<dbReference type="InterPro" id="IPR037185">
    <property type="entry name" value="EmrE-like"/>
</dbReference>
<organism evidence="8 9">
    <name type="scientific">Bacteroides faecalis</name>
    <dbReference type="NCBI Taxonomy" id="2447885"/>
    <lineage>
        <taxon>Bacteria</taxon>
        <taxon>Pseudomonadati</taxon>
        <taxon>Bacteroidota</taxon>
        <taxon>Bacteroidia</taxon>
        <taxon>Bacteroidales</taxon>
        <taxon>Bacteroidaceae</taxon>
        <taxon>Bacteroides</taxon>
    </lineage>
</organism>
<feature type="transmembrane region" description="Helical" evidence="6">
    <location>
        <begin position="40"/>
        <end position="57"/>
    </location>
</feature>
<feature type="transmembrane region" description="Helical" evidence="6">
    <location>
        <begin position="185"/>
        <end position="206"/>
    </location>
</feature>
<reference evidence="8 9" key="1">
    <citation type="submission" date="2018-10" db="EMBL/GenBank/DDBJ databases">
        <title>Draft Genome Sequence of Bacteroides sp. KCTC 15687.</title>
        <authorList>
            <person name="Yu S.Y."/>
            <person name="Kim J.S."/>
            <person name="Oh B.S."/>
            <person name="Park S.H."/>
            <person name="Kang S.W."/>
            <person name="Park J.E."/>
            <person name="Choi S.H."/>
            <person name="Han K.I."/>
            <person name="Lee K.C."/>
            <person name="Eom M.K."/>
            <person name="Suh M.K."/>
            <person name="Lee D.H."/>
            <person name="Yoon H."/>
            <person name="Kim B."/>
            <person name="Yang S.J."/>
            <person name="Lee J.S."/>
            <person name="Lee J.H."/>
        </authorList>
    </citation>
    <scope>NUCLEOTIDE SEQUENCE [LARGE SCALE GENOMIC DNA]</scope>
    <source>
        <strain evidence="8 9">KCTC 15687</strain>
    </source>
</reference>